<gene>
    <name evidence="2" type="ORF">RCL2_002409800</name>
</gene>
<dbReference type="Gene3D" id="3.30.200.20">
    <property type="entry name" value="Phosphorylase Kinase, domain 1"/>
    <property type="match status" value="1"/>
</dbReference>
<protein>
    <submittedName>
        <fullName evidence="2">Kinase-like domain-containing protein</fullName>
    </submittedName>
</protein>
<dbReference type="SUPFAM" id="SSF56112">
    <property type="entry name" value="Protein kinase-like (PK-like)"/>
    <property type="match status" value="1"/>
</dbReference>
<feature type="domain" description="Protein kinase" evidence="1">
    <location>
        <begin position="39"/>
        <end position="108"/>
    </location>
</feature>
<dbReference type="AlphaFoldDB" id="A0A8H3QZR3"/>
<evidence type="ECO:0000313" key="2">
    <source>
        <dbReference type="EMBL" id="GES97507.1"/>
    </source>
</evidence>
<dbReference type="EMBL" id="BLAL01000259">
    <property type="protein sequence ID" value="GES97507.1"/>
    <property type="molecule type" value="Genomic_DNA"/>
</dbReference>
<evidence type="ECO:0000313" key="3">
    <source>
        <dbReference type="Proteomes" id="UP000615446"/>
    </source>
</evidence>
<accession>A0A8H3QZR3</accession>
<dbReference type="Pfam" id="PF00069">
    <property type="entry name" value="Pkinase"/>
    <property type="match status" value="1"/>
</dbReference>
<sequence>MTSDSNNKNFDKDEWVQLLQWIKDGIAKDYINHHYYNEFQKIKYIGSGGHCKVYRATWKNRDTVVALKSFEINDYVMKEMVNEVKLLNKVNFHKNIIQFFALLKEKIG</sequence>
<dbReference type="InterPro" id="IPR000719">
    <property type="entry name" value="Prot_kinase_dom"/>
</dbReference>
<organism evidence="2 3">
    <name type="scientific">Rhizophagus clarus</name>
    <dbReference type="NCBI Taxonomy" id="94130"/>
    <lineage>
        <taxon>Eukaryota</taxon>
        <taxon>Fungi</taxon>
        <taxon>Fungi incertae sedis</taxon>
        <taxon>Mucoromycota</taxon>
        <taxon>Glomeromycotina</taxon>
        <taxon>Glomeromycetes</taxon>
        <taxon>Glomerales</taxon>
        <taxon>Glomeraceae</taxon>
        <taxon>Rhizophagus</taxon>
    </lineage>
</organism>
<keyword evidence="2" id="KW-0808">Transferase</keyword>
<dbReference type="GO" id="GO:0004672">
    <property type="term" value="F:protein kinase activity"/>
    <property type="evidence" value="ECO:0007669"/>
    <property type="project" value="InterPro"/>
</dbReference>
<dbReference type="GO" id="GO:0005524">
    <property type="term" value="F:ATP binding"/>
    <property type="evidence" value="ECO:0007669"/>
    <property type="project" value="InterPro"/>
</dbReference>
<dbReference type="InterPro" id="IPR011009">
    <property type="entry name" value="Kinase-like_dom_sf"/>
</dbReference>
<evidence type="ECO:0000259" key="1">
    <source>
        <dbReference type="PROSITE" id="PS50011"/>
    </source>
</evidence>
<dbReference type="OrthoDB" id="2427446at2759"/>
<dbReference type="PROSITE" id="PS50011">
    <property type="entry name" value="PROTEIN_KINASE_DOM"/>
    <property type="match status" value="1"/>
</dbReference>
<comment type="caution">
    <text evidence="2">The sequence shown here is derived from an EMBL/GenBank/DDBJ whole genome shotgun (WGS) entry which is preliminary data.</text>
</comment>
<keyword evidence="2" id="KW-0418">Kinase</keyword>
<dbReference type="Proteomes" id="UP000615446">
    <property type="component" value="Unassembled WGS sequence"/>
</dbReference>
<proteinExistence type="predicted"/>
<name>A0A8H3QZR3_9GLOM</name>
<reference evidence="2" key="1">
    <citation type="submission" date="2019-10" db="EMBL/GenBank/DDBJ databases">
        <title>Conservation and host-specific expression of non-tandemly repeated heterogenous ribosome RNA gene in arbuscular mycorrhizal fungi.</title>
        <authorList>
            <person name="Maeda T."/>
            <person name="Kobayashi Y."/>
            <person name="Nakagawa T."/>
            <person name="Ezawa T."/>
            <person name="Yamaguchi K."/>
            <person name="Bino T."/>
            <person name="Nishimoto Y."/>
            <person name="Shigenobu S."/>
            <person name="Kawaguchi M."/>
        </authorList>
    </citation>
    <scope>NUCLEOTIDE SEQUENCE</scope>
    <source>
        <strain evidence="2">HR1</strain>
    </source>
</reference>